<dbReference type="InterPro" id="IPR006249">
    <property type="entry name" value="Aconitase/IRP2"/>
</dbReference>
<dbReference type="PANTHER" id="PTHR11670">
    <property type="entry name" value="ACONITASE/IRON-RESPONSIVE ELEMENT FAMILY MEMBER"/>
    <property type="match status" value="1"/>
</dbReference>
<dbReference type="Proteomes" id="UP000729402">
    <property type="component" value="Unassembled WGS sequence"/>
</dbReference>
<dbReference type="PROSITE" id="PS00450">
    <property type="entry name" value="ACONITASE_1"/>
    <property type="match status" value="1"/>
</dbReference>
<evidence type="ECO:0000259" key="1">
    <source>
        <dbReference type="Pfam" id="PF00330"/>
    </source>
</evidence>
<sequence length="134" mass="14875">MIEARPPLVAPLFGSGMGLLSWAGIFVTDLEIIFEGGDRSWAWTSPMRWRDRRRASEAGTCDQETHAHDSYAVPKDLQHRVVKFHYHGQTMELKHGTVVIAAITSCTNTMNPIVMICSGLVAKKPCKLGLEVKP</sequence>
<feature type="domain" description="Aconitase/3-isopropylmalate dehydratase large subunit alpha/beta/alpha" evidence="1">
    <location>
        <begin position="78"/>
        <end position="134"/>
    </location>
</feature>
<keyword evidence="3" id="KW-1185">Reference proteome</keyword>
<protein>
    <recommendedName>
        <fullName evidence="1">Aconitase/3-isopropylmalate dehydratase large subunit alpha/beta/alpha domain-containing protein</fullName>
    </recommendedName>
</protein>
<evidence type="ECO:0000313" key="2">
    <source>
        <dbReference type="EMBL" id="KAG8076138.1"/>
    </source>
</evidence>
<comment type="caution">
    <text evidence="2">The sequence shown here is derived from an EMBL/GenBank/DDBJ whole genome shotgun (WGS) entry which is preliminary data.</text>
</comment>
<reference evidence="2" key="1">
    <citation type="journal article" date="2021" name="bioRxiv">
        <title>Whole Genome Assembly and Annotation of Northern Wild Rice, Zizania palustris L., Supports a Whole Genome Duplication in the Zizania Genus.</title>
        <authorList>
            <person name="Haas M."/>
            <person name="Kono T."/>
            <person name="Macchietto M."/>
            <person name="Millas R."/>
            <person name="McGilp L."/>
            <person name="Shao M."/>
            <person name="Duquette J."/>
            <person name="Hirsch C.N."/>
            <person name="Kimball J."/>
        </authorList>
    </citation>
    <scope>NUCLEOTIDE SEQUENCE</scope>
    <source>
        <tissue evidence="2">Fresh leaf tissue</tissue>
    </source>
</reference>
<dbReference type="EMBL" id="JAAALK010000283">
    <property type="protein sequence ID" value="KAG8076138.1"/>
    <property type="molecule type" value="Genomic_DNA"/>
</dbReference>
<gene>
    <name evidence="2" type="ORF">GUJ93_ZPchr0006g42282</name>
</gene>
<organism evidence="2 3">
    <name type="scientific">Zizania palustris</name>
    <name type="common">Northern wild rice</name>
    <dbReference type="NCBI Taxonomy" id="103762"/>
    <lineage>
        <taxon>Eukaryota</taxon>
        <taxon>Viridiplantae</taxon>
        <taxon>Streptophyta</taxon>
        <taxon>Embryophyta</taxon>
        <taxon>Tracheophyta</taxon>
        <taxon>Spermatophyta</taxon>
        <taxon>Magnoliopsida</taxon>
        <taxon>Liliopsida</taxon>
        <taxon>Poales</taxon>
        <taxon>Poaceae</taxon>
        <taxon>BOP clade</taxon>
        <taxon>Oryzoideae</taxon>
        <taxon>Oryzeae</taxon>
        <taxon>Zizaniinae</taxon>
        <taxon>Zizania</taxon>
    </lineage>
</organism>
<name>A0A8J5SMC9_ZIZPA</name>
<proteinExistence type="predicted"/>
<dbReference type="InterPro" id="IPR001030">
    <property type="entry name" value="Acoase/IPM_deHydtase_lsu_aba"/>
</dbReference>
<accession>A0A8J5SMC9</accession>
<reference evidence="2" key="2">
    <citation type="submission" date="2021-02" db="EMBL/GenBank/DDBJ databases">
        <authorList>
            <person name="Kimball J.A."/>
            <person name="Haas M.W."/>
            <person name="Macchietto M."/>
            <person name="Kono T."/>
            <person name="Duquette J."/>
            <person name="Shao M."/>
        </authorList>
    </citation>
    <scope>NUCLEOTIDE SEQUENCE</scope>
    <source>
        <tissue evidence="2">Fresh leaf tissue</tissue>
    </source>
</reference>
<dbReference type="OrthoDB" id="2279155at2759"/>
<dbReference type="AlphaFoldDB" id="A0A8J5SMC9"/>
<dbReference type="InterPro" id="IPR018136">
    <property type="entry name" value="Aconitase_4Fe-4S_BS"/>
</dbReference>
<dbReference type="Pfam" id="PF00330">
    <property type="entry name" value="Aconitase"/>
    <property type="match status" value="1"/>
</dbReference>
<evidence type="ECO:0000313" key="3">
    <source>
        <dbReference type="Proteomes" id="UP000729402"/>
    </source>
</evidence>